<reference evidence="3" key="1">
    <citation type="journal article" date="2019" name="Int. J. Syst. Evol. Microbiol.">
        <title>The Global Catalogue of Microorganisms (GCM) 10K type strain sequencing project: providing services to taxonomists for standard genome sequencing and annotation.</title>
        <authorList>
            <consortium name="The Broad Institute Genomics Platform"/>
            <consortium name="The Broad Institute Genome Sequencing Center for Infectious Disease"/>
            <person name="Wu L."/>
            <person name="Ma J."/>
        </authorList>
    </citation>
    <scope>NUCLEOTIDE SEQUENCE [LARGE SCALE GENOMIC DNA]</scope>
    <source>
        <strain evidence="3">JCM 17939</strain>
    </source>
</reference>
<feature type="transmembrane region" description="Helical" evidence="1">
    <location>
        <begin position="123"/>
        <end position="146"/>
    </location>
</feature>
<keyword evidence="1" id="KW-0812">Transmembrane</keyword>
<feature type="transmembrane region" description="Helical" evidence="1">
    <location>
        <begin position="297"/>
        <end position="318"/>
    </location>
</feature>
<feature type="transmembrane region" description="Helical" evidence="1">
    <location>
        <begin position="93"/>
        <end position="117"/>
    </location>
</feature>
<name>A0ABP8URI2_9ACTN</name>
<organism evidence="2 3">
    <name type="scientific">Actinoallomurus vinaceus</name>
    <dbReference type="NCBI Taxonomy" id="1080074"/>
    <lineage>
        <taxon>Bacteria</taxon>
        <taxon>Bacillati</taxon>
        <taxon>Actinomycetota</taxon>
        <taxon>Actinomycetes</taxon>
        <taxon>Streptosporangiales</taxon>
        <taxon>Thermomonosporaceae</taxon>
        <taxon>Actinoallomurus</taxon>
    </lineage>
</organism>
<evidence type="ECO:0000313" key="3">
    <source>
        <dbReference type="Proteomes" id="UP001501442"/>
    </source>
</evidence>
<evidence type="ECO:0000313" key="2">
    <source>
        <dbReference type="EMBL" id="GAA4637737.1"/>
    </source>
</evidence>
<accession>A0ABP8URI2</accession>
<feature type="transmembrane region" description="Helical" evidence="1">
    <location>
        <begin position="12"/>
        <end position="34"/>
    </location>
</feature>
<gene>
    <name evidence="2" type="ORF">GCM10023196_092750</name>
</gene>
<keyword evidence="1" id="KW-0472">Membrane</keyword>
<feature type="transmembrane region" description="Helical" evidence="1">
    <location>
        <begin position="54"/>
        <end position="72"/>
    </location>
</feature>
<feature type="transmembrane region" description="Helical" evidence="1">
    <location>
        <begin position="258"/>
        <end position="277"/>
    </location>
</feature>
<feature type="transmembrane region" description="Helical" evidence="1">
    <location>
        <begin position="193"/>
        <end position="211"/>
    </location>
</feature>
<sequence length="323" mass="34741">MSAVERRDGTGRAALTAIWAALSTAGLFEVLSMLESQDKTVRATSPWQDDPYDVFVSFAIFAVPMLAGVIVLRMFAWRAPGGPDRAHQMLRATWAMTALVWVTLIAEWAAVIGGAHASAWNRWTAVLMGGLVVTCAAALVVTVLLVRCRRPRGSAARWRHDWLGDVVWICRRMPVLRRWVTDGNAVWVRRHTMGVFVGLSALVAIGLVGALAGGEGWTDPLLIAWALVVETAAYVAFCWISNLVGGFITRPPRSAARCIAEVSVIVGCVAVQLAVAFRDALWSVLGAEELTSVPSLVVLTLGAGLVCGAVTAVPLIAYRRRVA</sequence>
<feature type="transmembrane region" description="Helical" evidence="1">
    <location>
        <begin position="223"/>
        <end position="246"/>
    </location>
</feature>
<dbReference type="EMBL" id="BAABHK010000020">
    <property type="protein sequence ID" value="GAA4637737.1"/>
    <property type="molecule type" value="Genomic_DNA"/>
</dbReference>
<comment type="caution">
    <text evidence="2">The sequence shown here is derived from an EMBL/GenBank/DDBJ whole genome shotgun (WGS) entry which is preliminary data.</text>
</comment>
<dbReference type="Proteomes" id="UP001501442">
    <property type="component" value="Unassembled WGS sequence"/>
</dbReference>
<proteinExistence type="predicted"/>
<keyword evidence="3" id="KW-1185">Reference proteome</keyword>
<evidence type="ECO:0000256" key="1">
    <source>
        <dbReference type="SAM" id="Phobius"/>
    </source>
</evidence>
<protein>
    <submittedName>
        <fullName evidence="2">Uncharacterized protein</fullName>
    </submittedName>
</protein>
<keyword evidence="1" id="KW-1133">Transmembrane helix</keyword>